<dbReference type="InterPro" id="IPR052162">
    <property type="entry name" value="Sensor_kinase/Photoreceptor"/>
</dbReference>
<dbReference type="InterPro" id="IPR004358">
    <property type="entry name" value="Sig_transdc_His_kin-like_C"/>
</dbReference>
<evidence type="ECO:0000256" key="4">
    <source>
        <dbReference type="ARBA" id="ARBA00022679"/>
    </source>
</evidence>
<dbReference type="SMART" id="SM00091">
    <property type="entry name" value="PAS"/>
    <property type="match status" value="4"/>
</dbReference>
<dbReference type="InterPro" id="IPR001610">
    <property type="entry name" value="PAC"/>
</dbReference>
<dbReference type="FunFam" id="1.10.287.130:FF:000001">
    <property type="entry name" value="Two-component sensor histidine kinase"/>
    <property type="match status" value="1"/>
</dbReference>
<dbReference type="Pfam" id="PF13426">
    <property type="entry name" value="PAS_9"/>
    <property type="match status" value="1"/>
</dbReference>
<dbReference type="PROSITE" id="PS50113">
    <property type="entry name" value="PAC"/>
    <property type="match status" value="1"/>
</dbReference>
<evidence type="ECO:0000256" key="3">
    <source>
        <dbReference type="ARBA" id="ARBA00022553"/>
    </source>
</evidence>
<evidence type="ECO:0000256" key="7">
    <source>
        <dbReference type="ARBA" id="ARBA00023136"/>
    </source>
</evidence>
<dbReference type="SUPFAM" id="SSF47384">
    <property type="entry name" value="Homodimeric domain of signal transducing histidine kinase"/>
    <property type="match status" value="1"/>
</dbReference>
<dbReference type="Pfam" id="PF00512">
    <property type="entry name" value="HisKA"/>
    <property type="match status" value="1"/>
</dbReference>
<evidence type="ECO:0000256" key="2">
    <source>
        <dbReference type="ARBA" id="ARBA00012438"/>
    </source>
</evidence>
<evidence type="ECO:0000313" key="12">
    <source>
        <dbReference type="Proteomes" id="UP000515806"/>
    </source>
</evidence>
<feature type="domain" description="Histidine kinase" evidence="8">
    <location>
        <begin position="600"/>
        <end position="816"/>
    </location>
</feature>
<gene>
    <name evidence="11" type="ORF">H9L23_07915</name>
</gene>
<dbReference type="Pfam" id="PF08447">
    <property type="entry name" value="PAS_3"/>
    <property type="match status" value="1"/>
</dbReference>
<dbReference type="InterPro" id="IPR005467">
    <property type="entry name" value="His_kinase_dom"/>
</dbReference>
<dbReference type="PROSITE" id="PS50112">
    <property type="entry name" value="PAS"/>
    <property type="match status" value="1"/>
</dbReference>
<dbReference type="InterPro" id="IPR000014">
    <property type="entry name" value="PAS"/>
</dbReference>
<keyword evidence="3" id="KW-0597">Phosphoprotein</keyword>
<sequence length="818" mass="92137">MGQNNSPSLDTLRAFETAPAMFMILSPNLYILTASDLFLEATGTRRDTIAGSYIFDAFPGNPDLEGADGVKNILSSLRKVIATGKQHAMPVQRYDVPDRSIPGTFIVRYWEPLHVPVFDDTGSLSYIIQSVKNVTGEIMSRAEAKQSRADREESLRELDLVNRRLSAAHDTLQVMNLSLESEVAKRTLELEQSERKYRNLIEHSPVAMQVFRGEDMTFEIVNDSMLRFLGKDRDIIGKTLFQGVPEIIGQPVVDVLYGVYRTGKPLELHGEKVILERNGISETGYYDVIYRALYDDGEVTGVLGIAIDVTPQILAQQAILESEERFRNMAEGSDIFISLTDEHGALEYLNASWADMTGWARDNLKQLSWDEFVHPDDRKAVTAKFLHGLENKQEFTNEFRLQNKENEYRWLRIKGIPRFDSTQSFNGFIFSGIDVTEEKQRLLEIEYINKALIFSNEQLSDANLKLLESEENLKTAFDAGGLGSCSLDLKTGRAEMSPTYRHLYGLPQQGDISWGMLLDSVEPEFLNEVNLVLENAINHGAPVDSTYAIRNLSTGERRWMRVVGKVYQGADGVNERIYAVVMDVTSQKEDEIRKNDFIAMVSHELKTPLTSISGYVQLLDLKTRQGSSYDGKPVLDKIQTQLKKMTTMINGFLSISRLESGKIQLARKKFDIADITSRLVEEYHTLVSTHSFVFNHCTATLVHADEDKIEHVINNLLSNAVKYSPSGTSIEINCTLKGDLVVLSVKDNGMGIHAHDVPRLFERYYRVQSLQTSTIAGFGIGLYLCAEIIHRHSGKIWVESELDQGSTFYFSLPIANGE</sequence>
<accession>A0A7G9QKX0</accession>
<dbReference type="CDD" id="cd00082">
    <property type="entry name" value="HisKA"/>
    <property type="match status" value="1"/>
</dbReference>
<dbReference type="Gene3D" id="1.10.287.130">
    <property type="match status" value="1"/>
</dbReference>
<dbReference type="EMBL" id="CP060723">
    <property type="protein sequence ID" value="QNN43995.1"/>
    <property type="molecule type" value="Genomic_DNA"/>
</dbReference>
<dbReference type="SUPFAM" id="SSF55785">
    <property type="entry name" value="PYP-like sensor domain (PAS domain)"/>
    <property type="match status" value="4"/>
</dbReference>
<evidence type="ECO:0000259" key="8">
    <source>
        <dbReference type="PROSITE" id="PS50109"/>
    </source>
</evidence>
<organism evidence="11 12">
    <name type="scientific">Pedobacter roseus</name>
    <dbReference type="NCBI Taxonomy" id="336820"/>
    <lineage>
        <taxon>Bacteria</taxon>
        <taxon>Pseudomonadati</taxon>
        <taxon>Bacteroidota</taxon>
        <taxon>Sphingobacteriia</taxon>
        <taxon>Sphingobacteriales</taxon>
        <taxon>Sphingobacteriaceae</taxon>
        <taxon>Pedobacter</taxon>
    </lineage>
</organism>
<dbReference type="InterPro" id="IPR013655">
    <property type="entry name" value="PAS_fold_3"/>
</dbReference>
<keyword evidence="7" id="KW-0472">Membrane</keyword>
<feature type="domain" description="PAC" evidence="10">
    <location>
        <begin position="395"/>
        <end position="447"/>
    </location>
</feature>
<dbReference type="CDD" id="cd00075">
    <property type="entry name" value="HATPase"/>
    <property type="match status" value="1"/>
</dbReference>
<comment type="catalytic activity">
    <reaction evidence="1">
        <text>ATP + protein L-histidine = ADP + protein N-phospho-L-histidine.</text>
        <dbReference type="EC" id="2.7.13.3"/>
    </reaction>
</comment>
<dbReference type="InterPro" id="IPR013656">
    <property type="entry name" value="PAS_4"/>
</dbReference>
<keyword evidence="12" id="KW-1185">Reference proteome</keyword>
<evidence type="ECO:0000259" key="9">
    <source>
        <dbReference type="PROSITE" id="PS50112"/>
    </source>
</evidence>
<dbReference type="InterPro" id="IPR036890">
    <property type="entry name" value="HATPase_C_sf"/>
</dbReference>
<feature type="domain" description="PAS" evidence="9">
    <location>
        <begin position="322"/>
        <end position="392"/>
    </location>
</feature>
<keyword evidence="4" id="KW-0808">Transferase</keyword>
<dbReference type="InterPro" id="IPR036097">
    <property type="entry name" value="HisK_dim/P_sf"/>
</dbReference>
<reference evidence="11 12" key="1">
    <citation type="submission" date="2020-08" db="EMBL/GenBank/DDBJ databases">
        <title>Genome sequence of Pedobacter roseus KACC 11594T.</title>
        <authorList>
            <person name="Hyun D.-W."/>
            <person name="Bae J.-W."/>
        </authorList>
    </citation>
    <scope>NUCLEOTIDE SEQUENCE [LARGE SCALE GENOMIC DNA]</scope>
    <source>
        <strain evidence="11 12">KACC 11594</strain>
    </source>
</reference>
<dbReference type="SMART" id="SM00086">
    <property type="entry name" value="PAC"/>
    <property type="match status" value="3"/>
</dbReference>
<dbReference type="SUPFAM" id="SSF55874">
    <property type="entry name" value="ATPase domain of HSP90 chaperone/DNA topoisomerase II/histidine kinase"/>
    <property type="match status" value="1"/>
</dbReference>
<dbReference type="SMART" id="SM00387">
    <property type="entry name" value="HATPase_c"/>
    <property type="match status" value="1"/>
</dbReference>
<dbReference type="EC" id="2.7.13.3" evidence="2"/>
<dbReference type="Gene3D" id="3.30.565.10">
    <property type="entry name" value="Histidine kinase-like ATPase, C-terminal domain"/>
    <property type="match status" value="1"/>
</dbReference>
<keyword evidence="5" id="KW-0418">Kinase</keyword>
<dbReference type="Pfam" id="PF08448">
    <property type="entry name" value="PAS_4"/>
    <property type="match status" value="1"/>
</dbReference>
<dbReference type="CDD" id="cd00130">
    <property type="entry name" value="PAS"/>
    <property type="match status" value="2"/>
</dbReference>
<dbReference type="KEGG" id="proe:H9L23_07915"/>
<dbReference type="SMART" id="SM00388">
    <property type="entry name" value="HisKA"/>
    <property type="match status" value="1"/>
</dbReference>
<dbReference type="PROSITE" id="PS50109">
    <property type="entry name" value="HIS_KIN"/>
    <property type="match status" value="1"/>
</dbReference>
<keyword evidence="6" id="KW-0902">Two-component regulatory system</keyword>
<dbReference type="PANTHER" id="PTHR43304:SF1">
    <property type="entry name" value="PAC DOMAIN-CONTAINING PROTEIN"/>
    <property type="match status" value="1"/>
</dbReference>
<evidence type="ECO:0000259" key="10">
    <source>
        <dbReference type="PROSITE" id="PS50113"/>
    </source>
</evidence>
<evidence type="ECO:0000256" key="5">
    <source>
        <dbReference type="ARBA" id="ARBA00022777"/>
    </source>
</evidence>
<dbReference type="Proteomes" id="UP000515806">
    <property type="component" value="Chromosome"/>
</dbReference>
<proteinExistence type="predicted"/>
<dbReference type="InterPro" id="IPR003594">
    <property type="entry name" value="HATPase_dom"/>
</dbReference>
<dbReference type="PANTHER" id="PTHR43304">
    <property type="entry name" value="PHYTOCHROME-LIKE PROTEIN CPH1"/>
    <property type="match status" value="1"/>
</dbReference>
<dbReference type="GO" id="GO:0000155">
    <property type="term" value="F:phosphorelay sensor kinase activity"/>
    <property type="evidence" value="ECO:0007669"/>
    <property type="project" value="InterPro"/>
</dbReference>
<dbReference type="InterPro" id="IPR003661">
    <property type="entry name" value="HisK_dim/P_dom"/>
</dbReference>
<protein>
    <recommendedName>
        <fullName evidence="2">histidine kinase</fullName>
        <ecNumber evidence="2">2.7.13.3</ecNumber>
    </recommendedName>
</protein>
<dbReference type="Pfam" id="PF02518">
    <property type="entry name" value="HATPase_c"/>
    <property type="match status" value="1"/>
</dbReference>
<evidence type="ECO:0000256" key="6">
    <source>
        <dbReference type="ARBA" id="ARBA00023012"/>
    </source>
</evidence>
<dbReference type="AlphaFoldDB" id="A0A7G9QKX0"/>
<evidence type="ECO:0000313" key="11">
    <source>
        <dbReference type="EMBL" id="QNN43995.1"/>
    </source>
</evidence>
<dbReference type="InterPro" id="IPR035965">
    <property type="entry name" value="PAS-like_dom_sf"/>
</dbReference>
<dbReference type="InterPro" id="IPR000700">
    <property type="entry name" value="PAS-assoc_C"/>
</dbReference>
<name>A0A7G9QKX0_9SPHI</name>
<dbReference type="NCBIfam" id="TIGR00229">
    <property type="entry name" value="sensory_box"/>
    <property type="match status" value="2"/>
</dbReference>
<dbReference type="Gene3D" id="3.30.450.20">
    <property type="entry name" value="PAS domain"/>
    <property type="match status" value="4"/>
</dbReference>
<dbReference type="FunFam" id="3.30.565.10:FF:000006">
    <property type="entry name" value="Sensor histidine kinase WalK"/>
    <property type="match status" value="1"/>
</dbReference>
<dbReference type="PRINTS" id="PR00344">
    <property type="entry name" value="BCTRLSENSOR"/>
</dbReference>
<evidence type="ECO:0000256" key="1">
    <source>
        <dbReference type="ARBA" id="ARBA00000085"/>
    </source>
</evidence>